<gene>
    <name evidence="1" type="ORF">S12H4_17816</name>
</gene>
<feature type="non-terminal residue" evidence="1">
    <location>
        <position position="1"/>
    </location>
</feature>
<sequence length="56" mass="6291">HGIRGKPAGPRVVLQILTKPTDLELDAERQRVQANRTARKKIVDNRTFPPTITTES</sequence>
<organism evidence="1">
    <name type="scientific">marine sediment metagenome</name>
    <dbReference type="NCBI Taxonomy" id="412755"/>
    <lineage>
        <taxon>unclassified sequences</taxon>
        <taxon>metagenomes</taxon>
        <taxon>ecological metagenomes</taxon>
    </lineage>
</organism>
<evidence type="ECO:0000313" key="1">
    <source>
        <dbReference type="EMBL" id="GAI87058.1"/>
    </source>
</evidence>
<dbReference type="EMBL" id="BARW01008745">
    <property type="protein sequence ID" value="GAI87058.1"/>
    <property type="molecule type" value="Genomic_DNA"/>
</dbReference>
<dbReference type="AlphaFoldDB" id="X1S2G3"/>
<protein>
    <submittedName>
        <fullName evidence="1">Uncharacterized protein</fullName>
    </submittedName>
</protein>
<name>X1S2G3_9ZZZZ</name>
<comment type="caution">
    <text evidence="1">The sequence shown here is derived from an EMBL/GenBank/DDBJ whole genome shotgun (WGS) entry which is preliminary data.</text>
</comment>
<proteinExistence type="predicted"/>
<reference evidence="1" key="1">
    <citation type="journal article" date="2014" name="Front. Microbiol.">
        <title>High frequency of phylogenetically diverse reductive dehalogenase-homologous genes in deep subseafloor sedimentary metagenomes.</title>
        <authorList>
            <person name="Kawai M."/>
            <person name="Futagami T."/>
            <person name="Toyoda A."/>
            <person name="Takaki Y."/>
            <person name="Nishi S."/>
            <person name="Hori S."/>
            <person name="Arai W."/>
            <person name="Tsubouchi T."/>
            <person name="Morono Y."/>
            <person name="Uchiyama I."/>
            <person name="Ito T."/>
            <person name="Fujiyama A."/>
            <person name="Inagaki F."/>
            <person name="Takami H."/>
        </authorList>
    </citation>
    <scope>NUCLEOTIDE SEQUENCE</scope>
    <source>
        <strain evidence="1">Expedition CK06-06</strain>
    </source>
</reference>
<accession>X1S2G3</accession>